<protein>
    <submittedName>
        <fullName evidence="2">GNAT family N-acetyltransferase</fullName>
    </submittedName>
</protein>
<keyword evidence="3" id="KW-1185">Reference proteome</keyword>
<comment type="caution">
    <text evidence="2">The sequence shown here is derived from an EMBL/GenBank/DDBJ whole genome shotgun (WGS) entry which is preliminary data.</text>
</comment>
<dbReference type="GO" id="GO:0016747">
    <property type="term" value="F:acyltransferase activity, transferring groups other than amino-acyl groups"/>
    <property type="evidence" value="ECO:0007669"/>
    <property type="project" value="InterPro"/>
</dbReference>
<sequence>MQTNSGNQETHFFVVRQLRPSEKDLFRDHLLRLDRESRTDRFNGGTKDDFLIAYADRSFSDGTSVIGVVNDGRVIGAAELHEKPEPDGEPTAEIAFSVENEWQHRGLGGLLFERLIQTAIGLGYRRLRVTTHSQNAAMKALARRFGAKLTFEFGETVGLIELEDAVHMALPIHARTDFWHQRDQH</sequence>
<dbReference type="InterPro" id="IPR016181">
    <property type="entry name" value="Acyl_CoA_acyltransferase"/>
</dbReference>
<dbReference type="EMBL" id="QURN01000016">
    <property type="protein sequence ID" value="RFC64861.1"/>
    <property type="molecule type" value="Genomic_DNA"/>
</dbReference>
<reference evidence="3" key="1">
    <citation type="submission" date="2018-08" db="EMBL/GenBank/DDBJ databases">
        <authorList>
            <person name="Im W.T."/>
        </authorList>
    </citation>
    <scope>NUCLEOTIDE SEQUENCE [LARGE SCALE GENOMIC DNA]</scope>
    <source>
        <strain evidence="3">LA-28</strain>
    </source>
</reference>
<accession>A0A371X6M2</accession>
<dbReference type="PROSITE" id="PS51186">
    <property type="entry name" value="GNAT"/>
    <property type="match status" value="1"/>
</dbReference>
<dbReference type="Pfam" id="PF00583">
    <property type="entry name" value="Acetyltransf_1"/>
    <property type="match status" value="1"/>
</dbReference>
<name>A0A371X6M2_9HYPH</name>
<proteinExistence type="predicted"/>
<gene>
    <name evidence="2" type="ORF">DY251_18035</name>
</gene>
<dbReference type="InterPro" id="IPR000182">
    <property type="entry name" value="GNAT_dom"/>
</dbReference>
<evidence type="ECO:0000313" key="2">
    <source>
        <dbReference type="EMBL" id="RFC64861.1"/>
    </source>
</evidence>
<organism evidence="2 3">
    <name type="scientific">Mesorhizobium denitrificans</name>
    <dbReference type="NCBI Taxonomy" id="2294114"/>
    <lineage>
        <taxon>Bacteria</taxon>
        <taxon>Pseudomonadati</taxon>
        <taxon>Pseudomonadota</taxon>
        <taxon>Alphaproteobacteria</taxon>
        <taxon>Hyphomicrobiales</taxon>
        <taxon>Phyllobacteriaceae</taxon>
        <taxon>Mesorhizobium</taxon>
    </lineage>
</organism>
<keyword evidence="2" id="KW-0808">Transferase</keyword>
<dbReference type="AlphaFoldDB" id="A0A371X6M2"/>
<dbReference type="Gene3D" id="3.40.630.30">
    <property type="match status" value="1"/>
</dbReference>
<evidence type="ECO:0000259" key="1">
    <source>
        <dbReference type="PROSITE" id="PS51186"/>
    </source>
</evidence>
<dbReference type="RefSeq" id="WP_116625304.1">
    <property type="nucleotide sequence ID" value="NZ_QURN01000016.1"/>
</dbReference>
<evidence type="ECO:0000313" key="3">
    <source>
        <dbReference type="Proteomes" id="UP000262379"/>
    </source>
</evidence>
<dbReference type="Proteomes" id="UP000262379">
    <property type="component" value="Unassembled WGS sequence"/>
</dbReference>
<dbReference type="SUPFAM" id="SSF55729">
    <property type="entry name" value="Acyl-CoA N-acyltransferases (Nat)"/>
    <property type="match status" value="1"/>
</dbReference>
<feature type="domain" description="N-acetyltransferase" evidence="1">
    <location>
        <begin position="13"/>
        <end position="173"/>
    </location>
</feature>
<dbReference type="CDD" id="cd04301">
    <property type="entry name" value="NAT_SF"/>
    <property type="match status" value="1"/>
</dbReference>